<dbReference type="EMBL" id="CH473958">
    <property type="protein sequence ID" value="EDM09277.1"/>
    <property type="molecule type" value="Genomic_DNA"/>
</dbReference>
<sequence length="27" mass="2901">MTETVRGASFPSFPLKLCLPSLGSSFK</sequence>
<proteinExistence type="predicted"/>
<dbReference type="Proteomes" id="UP000234681">
    <property type="component" value="Chromosome 13"/>
</dbReference>
<reference evidence="1 2" key="1">
    <citation type="submission" date="2005-09" db="EMBL/GenBank/DDBJ databases">
        <authorList>
            <person name="Mural R.J."/>
            <person name="Li P.W."/>
            <person name="Adams M.D."/>
            <person name="Amanatides P.G."/>
            <person name="Baden-Tillson H."/>
            <person name="Barnstead M."/>
            <person name="Chin S.H."/>
            <person name="Dew I."/>
            <person name="Evans C.A."/>
            <person name="Ferriera S."/>
            <person name="Flanigan M."/>
            <person name="Fosler C."/>
            <person name="Glodek A."/>
            <person name="Gu Z."/>
            <person name="Holt R.A."/>
            <person name="Jennings D."/>
            <person name="Kraft C.L."/>
            <person name="Lu F."/>
            <person name="Nguyen T."/>
            <person name="Nusskern D.R."/>
            <person name="Pfannkoch C.M."/>
            <person name="Sitter C."/>
            <person name="Sutton G.G."/>
            <person name="Venter J.C."/>
            <person name="Wang Z."/>
            <person name="Woodage T."/>
            <person name="Zheng X.H."/>
            <person name="Zhong F."/>
        </authorList>
    </citation>
    <scope>NUCLEOTIDE SEQUENCE [LARGE SCALE GENOMIC DNA]</scope>
    <source>
        <strain>BN</strain>
        <strain evidence="2">Sprague-Dawley</strain>
    </source>
</reference>
<dbReference type="AlphaFoldDB" id="A6IDM0"/>
<accession>A6IDM0</accession>
<evidence type="ECO:0000313" key="2">
    <source>
        <dbReference type="Proteomes" id="UP000234681"/>
    </source>
</evidence>
<gene>
    <name evidence="1" type="ORF">rCG_45973</name>
</gene>
<protein>
    <submittedName>
        <fullName evidence="1">RCG45973</fullName>
    </submittedName>
</protein>
<evidence type="ECO:0000313" key="1">
    <source>
        <dbReference type="EMBL" id="EDM09277.1"/>
    </source>
</evidence>
<organism evidence="1 2">
    <name type="scientific">Rattus norvegicus</name>
    <name type="common">Rat</name>
    <dbReference type="NCBI Taxonomy" id="10116"/>
    <lineage>
        <taxon>Eukaryota</taxon>
        <taxon>Metazoa</taxon>
        <taxon>Chordata</taxon>
        <taxon>Craniata</taxon>
        <taxon>Vertebrata</taxon>
        <taxon>Euteleostomi</taxon>
        <taxon>Mammalia</taxon>
        <taxon>Eutheria</taxon>
        <taxon>Euarchontoglires</taxon>
        <taxon>Glires</taxon>
        <taxon>Rodentia</taxon>
        <taxon>Myomorpha</taxon>
        <taxon>Muroidea</taxon>
        <taxon>Muridae</taxon>
        <taxon>Murinae</taxon>
        <taxon>Rattus</taxon>
    </lineage>
</organism>
<name>A6IDM0_RAT</name>